<reference evidence="2" key="1">
    <citation type="submission" date="2023-06" db="EMBL/GenBank/DDBJ databases">
        <title>Phylogenetic Diversity of Rhizobium strains.</title>
        <authorList>
            <person name="Moura F.T."/>
            <person name="Helene L.C.F."/>
            <person name="Hungria M."/>
        </authorList>
    </citation>
    <scope>NUCLEOTIDE SEQUENCE</scope>
    <source>
        <strain evidence="2">CCGE526</strain>
    </source>
</reference>
<name>A0ABT7K5E3_9HYPH</name>
<dbReference type="Proteomes" id="UP001172645">
    <property type="component" value="Unassembled WGS sequence"/>
</dbReference>
<keyword evidence="3" id="KW-1185">Reference proteome</keyword>
<feature type="transmembrane region" description="Helical" evidence="1">
    <location>
        <begin position="74"/>
        <end position="95"/>
    </location>
</feature>
<dbReference type="EMBL" id="JARFYM010000065">
    <property type="protein sequence ID" value="MDL2403836.1"/>
    <property type="molecule type" value="Genomic_DNA"/>
</dbReference>
<accession>A0ABT7K5E3</accession>
<feature type="transmembrane region" description="Helical" evidence="1">
    <location>
        <begin position="38"/>
        <end position="54"/>
    </location>
</feature>
<evidence type="ECO:0000256" key="1">
    <source>
        <dbReference type="SAM" id="Phobius"/>
    </source>
</evidence>
<sequence>MNINDFFDAMGIKLGVAVAGLMGGILRGLSRRRYTAREIFVSPICGAIAAAYLTEPVLYYLRSINWPLPDVEQSAMNSTAFLVGVCAMWIADIMFDEMTRRFKSGRPPAP</sequence>
<evidence type="ECO:0000313" key="3">
    <source>
        <dbReference type="Proteomes" id="UP001172645"/>
    </source>
</evidence>
<evidence type="ECO:0008006" key="4">
    <source>
        <dbReference type="Google" id="ProtNLM"/>
    </source>
</evidence>
<comment type="caution">
    <text evidence="2">The sequence shown here is derived from an EMBL/GenBank/DDBJ whole genome shotgun (WGS) entry which is preliminary data.</text>
</comment>
<gene>
    <name evidence="2" type="ORF">PY649_33815</name>
</gene>
<proteinExistence type="predicted"/>
<keyword evidence="1" id="KW-0812">Transmembrane</keyword>
<protein>
    <recommendedName>
        <fullName evidence="4">Holin</fullName>
    </recommendedName>
</protein>
<feature type="transmembrane region" description="Helical" evidence="1">
    <location>
        <begin position="6"/>
        <end position="26"/>
    </location>
</feature>
<keyword evidence="1" id="KW-0472">Membrane</keyword>
<organism evidence="2 3">
    <name type="scientific">Rhizobium mayense</name>
    <dbReference type="NCBI Taxonomy" id="1312184"/>
    <lineage>
        <taxon>Bacteria</taxon>
        <taxon>Pseudomonadati</taxon>
        <taxon>Pseudomonadota</taxon>
        <taxon>Alphaproteobacteria</taxon>
        <taxon>Hyphomicrobiales</taxon>
        <taxon>Rhizobiaceae</taxon>
        <taxon>Rhizobium/Agrobacterium group</taxon>
        <taxon>Rhizobium</taxon>
    </lineage>
</organism>
<evidence type="ECO:0000313" key="2">
    <source>
        <dbReference type="EMBL" id="MDL2403836.1"/>
    </source>
</evidence>
<dbReference type="RefSeq" id="WP_285873385.1">
    <property type="nucleotide sequence ID" value="NZ_JARFYM010000065.1"/>
</dbReference>
<keyword evidence="1" id="KW-1133">Transmembrane helix</keyword>